<dbReference type="InterPro" id="IPR010287">
    <property type="entry name" value="DUF892_YciF-like"/>
</dbReference>
<keyword evidence="2" id="KW-1185">Reference proteome</keyword>
<dbReference type="SUPFAM" id="SSF47240">
    <property type="entry name" value="Ferritin-like"/>
    <property type="match status" value="1"/>
</dbReference>
<dbReference type="Gene3D" id="1.20.1260.10">
    <property type="match status" value="1"/>
</dbReference>
<dbReference type="InterPro" id="IPR009078">
    <property type="entry name" value="Ferritin-like_SF"/>
</dbReference>
<dbReference type="EMBL" id="WUMK01000004">
    <property type="protein sequence ID" value="MXN45902.1"/>
    <property type="molecule type" value="Genomic_DNA"/>
</dbReference>
<dbReference type="RefSeq" id="WP_160859467.1">
    <property type="nucleotide sequence ID" value="NZ_WUMK01000004.1"/>
</dbReference>
<dbReference type="Pfam" id="PF05974">
    <property type="entry name" value="DUF892"/>
    <property type="match status" value="1"/>
</dbReference>
<proteinExistence type="predicted"/>
<evidence type="ECO:0000313" key="2">
    <source>
        <dbReference type="Proteomes" id="UP000435802"/>
    </source>
</evidence>
<accession>A0A6N8SG76</accession>
<dbReference type="OrthoDB" id="9795056at2"/>
<evidence type="ECO:0000313" key="1">
    <source>
        <dbReference type="EMBL" id="MXN45902.1"/>
    </source>
</evidence>
<comment type="caution">
    <text evidence="1">The sequence shown here is derived from an EMBL/GenBank/DDBJ whole genome shotgun (WGS) entry which is preliminary data.</text>
</comment>
<organism evidence="1 2">
    <name type="scientific">Shinella kummerowiae</name>
    <dbReference type="NCBI Taxonomy" id="417745"/>
    <lineage>
        <taxon>Bacteria</taxon>
        <taxon>Pseudomonadati</taxon>
        <taxon>Pseudomonadota</taxon>
        <taxon>Alphaproteobacteria</taxon>
        <taxon>Hyphomicrobiales</taxon>
        <taxon>Rhizobiaceae</taxon>
        <taxon>Shinella</taxon>
    </lineage>
</organism>
<dbReference type="InterPro" id="IPR047114">
    <property type="entry name" value="YciF"/>
</dbReference>
<dbReference type="PANTHER" id="PTHR30565:SF9">
    <property type="entry name" value="PROTEIN YCIF"/>
    <property type="match status" value="1"/>
</dbReference>
<dbReference type="InterPro" id="IPR012347">
    <property type="entry name" value="Ferritin-like"/>
</dbReference>
<name>A0A6N8SG76_9HYPH</name>
<sequence>MKSLADIFEHTLQDVYYAENAIIKALPKVAKAAKSPALKKAAEDHLAETKGQIKTLEQVFKSIGKKASGEKCDAIEGLIKEADGLMEEAEGTALDAGLLAACQAVEHYEIARYGSLREWAKDLGHDEAHKLLSEILDQEKAANNKLTNLAVTSINKATAKAKAA</sequence>
<dbReference type="PANTHER" id="PTHR30565">
    <property type="entry name" value="PROTEIN YCIF"/>
    <property type="match status" value="1"/>
</dbReference>
<dbReference type="CDD" id="cd07909">
    <property type="entry name" value="YciF"/>
    <property type="match status" value="1"/>
</dbReference>
<dbReference type="AlphaFoldDB" id="A0A6N8SG76"/>
<protein>
    <submittedName>
        <fullName evidence="1">DUF892 family protein</fullName>
    </submittedName>
</protein>
<reference evidence="1 2" key="1">
    <citation type="submission" date="2019-12" db="EMBL/GenBank/DDBJ databases">
        <title>Shinella kummerowiae sp. nov., a symbiotic bacterium isolated from root nodules of the herbal legume Kummerowia stipulacea.</title>
        <authorList>
            <person name="Gao J."/>
        </authorList>
    </citation>
    <scope>NUCLEOTIDE SEQUENCE [LARGE SCALE GENOMIC DNA]</scope>
    <source>
        <strain evidence="1 2">CCBAU 25048</strain>
    </source>
</reference>
<dbReference type="Proteomes" id="UP000435802">
    <property type="component" value="Unassembled WGS sequence"/>
</dbReference>
<gene>
    <name evidence="1" type="ORF">GR138_11925</name>
</gene>